<name>A0ABN9VX46_9DINO</name>
<evidence type="ECO:0000313" key="1">
    <source>
        <dbReference type="EMBL" id="CAK0876667.1"/>
    </source>
</evidence>
<reference evidence="1" key="1">
    <citation type="submission" date="2023-10" db="EMBL/GenBank/DDBJ databases">
        <authorList>
            <person name="Chen Y."/>
            <person name="Shah S."/>
            <person name="Dougan E. K."/>
            <person name="Thang M."/>
            <person name="Chan C."/>
        </authorList>
    </citation>
    <scope>NUCLEOTIDE SEQUENCE [LARGE SCALE GENOMIC DNA]</scope>
</reference>
<dbReference type="Proteomes" id="UP001189429">
    <property type="component" value="Unassembled WGS sequence"/>
</dbReference>
<proteinExistence type="predicted"/>
<organism evidence="1 2">
    <name type="scientific">Prorocentrum cordatum</name>
    <dbReference type="NCBI Taxonomy" id="2364126"/>
    <lineage>
        <taxon>Eukaryota</taxon>
        <taxon>Sar</taxon>
        <taxon>Alveolata</taxon>
        <taxon>Dinophyceae</taxon>
        <taxon>Prorocentrales</taxon>
        <taxon>Prorocentraceae</taxon>
        <taxon>Prorocentrum</taxon>
    </lineage>
</organism>
<gene>
    <name evidence="1" type="ORF">PCOR1329_LOCUS60967</name>
</gene>
<comment type="caution">
    <text evidence="1">The sequence shown here is derived from an EMBL/GenBank/DDBJ whole genome shotgun (WGS) entry which is preliminary data.</text>
</comment>
<keyword evidence="2" id="KW-1185">Reference proteome</keyword>
<dbReference type="EMBL" id="CAUYUJ010017656">
    <property type="protein sequence ID" value="CAK0876667.1"/>
    <property type="molecule type" value="Genomic_DNA"/>
</dbReference>
<protein>
    <submittedName>
        <fullName evidence="1">Uncharacterized protein</fullName>
    </submittedName>
</protein>
<accession>A0ABN9VX46</accession>
<sequence>MLRTTGPEVAPACGWGSARFAPKAGDLGSDAAKAVPIPVQASPFVMERVALGARQAAEVSSSTGSMPHALVTAVKMALSELFMSAYDAEPLDLEAIKRTGMSHLLQFLFDLRFLRIALAAGPAPGPELMDWARRSKRGGRQQTARRATMC</sequence>
<evidence type="ECO:0000313" key="2">
    <source>
        <dbReference type="Proteomes" id="UP001189429"/>
    </source>
</evidence>